<evidence type="ECO:0000313" key="4">
    <source>
        <dbReference type="Proteomes" id="UP000027186"/>
    </source>
</evidence>
<proteinExistence type="predicted"/>
<evidence type="ECO:0000256" key="2">
    <source>
        <dbReference type="SAM" id="Phobius"/>
    </source>
</evidence>
<accession>A0A060DSA5</accession>
<dbReference type="RefSeq" id="WP_040134189.1">
    <property type="nucleotide sequence ID" value="NZ_CP007794.1"/>
</dbReference>
<feature type="transmembrane region" description="Helical" evidence="2">
    <location>
        <begin position="33"/>
        <end position="53"/>
    </location>
</feature>
<feature type="transmembrane region" description="Helical" evidence="2">
    <location>
        <begin position="6"/>
        <end position="26"/>
    </location>
</feature>
<feature type="compositionally biased region" description="Basic and acidic residues" evidence="1">
    <location>
        <begin position="129"/>
        <end position="140"/>
    </location>
</feature>
<name>A0A060DSA5_9PROT</name>
<reference evidence="3 4" key="1">
    <citation type="journal article" date="2014" name="Genome Announc.">
        <title>Complete Genome Sequence of the Model Rhizosphere Strain Azospirillum brasilense Az39, Successfully Applied in Agriculture.</title>
        <authorList>
            <person name="Rivera D."/>
            <person name="Revale S."/>
            <person name="Molina R."/>
            <person name="Gualpa J."/>
            <person name="Puente M."/>
            <person name="Maroniche G."/>
            <person name="Paris G."/>
            <person name="Baker D."/>
            <person name="Clavijo B."/>
            <person name="McLay K."/>
            <person name="Spaepen S."/>
            <person name="Perticari A."/>
            <person name="Vazquez M."/>
            <person name="Wisniewski-Dye F."/>
            <person name="Watkins C."/>
            <person name="Martinez-Abarca F."/>
            <person name="Vanderleyden J."/>
            <person name="Cassan F."/>
        </authorList>
    </citation>
    <scope>NUCLEOTIDE SEQUENCE [LARGE SCALE GENOMIC DNA]</scope>
    <source>
        <strain evidence="3 4">Az39</strain>
        <plasmid evidence="3">AbAZ39_p1</plasmid>
    </source>
</reference>
<feature type="region of interest" description="Disordered" evidence="1">
    <location>
        <begin position="111"/>
        <end position="178"/>
    </location>
</feature>
<organism evidence="3 4">
    <name type="scientific">Azospirillum argentinense</name>
    <dbReference type="NCBI Taxonomy" id="2970906"/>
    <lineage>
        <taxon>Bacteria</taxon>
        <taxon>Pseudomonadati</taxon>
        <taxon>Pseudomonadota</taxon>
        <taxon>Alphaproteobacteria</taxon>
        <taxon>Rhodospirillales</taxon>
        <taxon>Azospirillaceae</taxon>
        <taxon>Azospirillum</taxon>
    </lineage>
</organism>
<geneLocation type="plasmid" evidence="3 4">
    <name>AbAZ39_p1</name>
</geneLocation>
<sequence length="178" mass="20034">MESLTVIFGFVAVVALLLVLSALRWTRSRMARVVILLLFALLLPAAYAAPAALLGRPKPVTLEWMGANVREAKVLSATLVENEAIYLTLLWEQAPNLYRLPWDRRMAEQLQEAQREAQRNGTNPMMRLPFERSWDDREPRFYAQPQPKMPDKPYENAPGNGGPGGNPGIEFQHPGQPT</sequence>
<dbReference type="EMBL" id="CP007794">
    <property type="protein sequence ID" value="AIB13834.1"/>
    <property type="molecule type" value="Genomic_DNA"/>
</dbReference>
<dbReference type="Proteomes" id="UP000027186">
    <property type="component" value="Plasmid AbAZ39_p1"/>
</dbReference>
<keyword evidence="2" id="KW-1133">Transmembrane helix</keyword>
<evidence type="ECO:0000313" key="3">
    <source>
        <dbReference type="EMBL" id="AIB13834.1"/>
    </source>
</evidence>
<gene>
    <name evidence="3" type="ORF">ABAZ39_18005</name>
</gene>
<protein>
    <submittedName>
        <fullName evidence="3">Uncharacterized protein</fullName>
    </submittedName>
</protein>
<keyword evidence="2" id="KW-0472">Membrane</keyword>
<dbReference type="AlphaFoldDB" id="A0A060DSA5"/>
<keyword evidence="2" id="KW-0812">Transmembrane</keyword>
<keyword evidence="3" id="KW-0614">Plasmid</keyword>
<dbReference type="KEGG" id="abq:ABAZ39_18005"/>
<evidence type="ECO:0000256" key="1">
    <source>
        <dbReference type="SAM" id="MobiDB-lite"/>
    </source>
</evidence>